<accession>A0A1K0JAE1</accession>
<dbReference type="InterPro" id="IPR038674">
    <property type="entry name" value="CzcE_sf"/>
</dbReference>
<evidence type="ECO:0000313" key="1">
    <source>
        <dbReference type="EMBL" id="SCU74908.1"/>
    </source>
</evidence>
<name>A0A1K0JAE1_CUPNE</name>
<dbReference type="EMBL" id="FMSH01000126">
    <property type="protein sequence ID" value="SCU74908.1"/>
    <property type="molecule type" value="Genomic_DNA"/>
</dbReference>
<organism evidence="1">
    <name type="scientific">Cupriavidus necator</name>
    <name type="common">Alcaligenes eutrophus</name>
    <name type="synonym">Ralstonia eutropha</name>
    <dbReference type="NCBI Taxonomy" id="106590"/>
    <lineage>
        <taxon>Bacteria</taxon>
        <taxon>Pseudomonadati</taxon>
        <taxon>Pseudomonadota</taxon>
        <taxon>Betaproteobacteria</taxon>
        <taxon>Burkholderiales</taxon>
        <taxon>Burkholderiaceae</taxon>
        <taxon>Cupriavidus</taxon>
    </lineage>
</organism>
<reference evidence="1" key="1">
    <citation type="submission" date="2016-09" db="EMBL/GenBank/DDBJ databases">
        <authorList>
            <person name="Capua I."/>
            <person name="De Benedictis P."/>
            <person name="Joannis T."/>
            <person name="Lombin L.H."/>
            <person name="Cattoli G."/>
        </authorList>
    </citation>
    <scope>NUCLEOTIDE SEQUENCE</scope>
    <source>
        <strain evidence="1">B9</strain>
    </source>
</reference>
<sequence>MLSCTGPIMSMKKTIITALVLSFLGGSSAWGADKWLGDGGDNWLEHVREQEPTTMIPVNQTPALFGSPARVESASRRVTLTPEIRTLRVASGETVAFRAGNRTVGWTFLEAIGGTSVDMSFIFPSLPEAKGILVIIEPSTLFGGG</sequence>
<dbReference type="InterPro" id="IPR031560">
    <property type="entry name" value="CzcE"/>
</dbReference>
<dbReference type="Pfam" id="PF16986">
    <property type="entry name" value="CzcE"/>
    <property type="match status" value="1"/>
</dbReference>
<dbReference type="Gene3D" id="2.60.40.2280">
    <property type="entry name" value="Heavy-metal resistance protein CzcE"/>
    <property type="match status" value="1"/>
</dbReference>
<protein>
    <submittedName>
        <fullName evidence="1">Periplasmic protein involved in Cu(II)/Cu(I) resistance (CzcE-like protein)</fullName>
    </submittedName>
</protein>
<gene>
    <name evidence="1" type="primary">copH1</name>
    <name evidence="1" type="ORF">CNECB9_2110008</name>
</gene>
<proteinExistence type="predicted"/>
<dbReference type="AlphaFoldDB" id="A0A1K0JAE1"/>